<dbReference type="OrthoDB" id="331544at2759"/>
<sequence>MGGMGTIRDANDFIIYKENSTMTTNLLSASVRAGVTLFFYASSACVYPHSLQGSSELDVSLREDDVWKELPPQPQGLYGLEKLTSEFLLQAYAQKIQIRIARFHNIFGPRGAWFNGREKVPAAFVRKALAAQFLLPDSAPTMEIWGDGTQRRSFLFIEDCESRPVGVGSRNSNNVRVGSKLGWSPKVSLEEGVSITTHWMKEEMMKMLNGVSGSDRNTLLHRFQRSELVDLEKDGTTFAILLPVTSRGLETPEQCLDNLRTFAQSLIRTTWRDVQDVGSRYRLRVYLAIDDDDDFLQSKAENGEDVGTALLHAEGIRDVVTISCQVPRGHVCEIWRRCAERAWKEGCDYFVLMGDDVVVKDEGWMRDAEREFEAISNDEGVPYGFGVVAFTDISFPGMPTFPIVHRTHLNIFKGQVVPEVFVNQDGDPFLFQLYRRWGCSRMFESRLENKVGGGGKARYVQQHTKGWTFDTLDNATSKVEKWLSSFHPTVQRKLTVDVVIPCYRVQLPLLEPILALKSSPTCTVMFIIIIDNPKSHNIVELEAKYAHRPDVRIRINEKNMGASASRNRGMDESAAEWIHFLDDDVTPQSDLLVETEKVIRSHPKAAGFIGNAQFPPAESIFTNAVHLAGVTYFWDIATKMDEDLPWGVTANLIARRNVQDGVKYDLQFPKTGGGEDIDFCRKKREYSLEHGGEGFWPAPNVTVTHPYWNNGRRSYWRFYMWSKGDGGLIKMYPEDTYIDRAPNSAESLLIGIVLLAAGLILGFRTGSDILLGIAIKFLVAVLLANIVHDAYRHLWRDGERTKAIKSTVGNAKWVAAVLESSLIRMASEGGRLVGMLERGEVGQLGRRFDWFTGRLGQGPMEEERMNSRQRMMVAIGILAVLM</sequence>
<dbReference type="SUPFAM" id="SSF53448">
    <property type="entry name" value="Nucleotide-diphospho-sugar transferases"/>
    <property type="match status" value="1"/>
</dbReference>
<keyword evidence="3 7" id="KW-0808">Transferase</keyword>
<evidence type="ECO:0000256" key="2">
    <source>
        <dbReference type="ARBA" id="ARBA00022676"/>
    </source>
</evidence>
<organism evidence="7 8">
    <name type="scientific">Jaapia argillacea MUCL 33604</name>
    <dbReference type="NCBI Taxonomy" id="933084"/>
    <lineage>
        <taxon>Eukaryota</taxon>
        <taxon>Fungi</taxon>
        <taxon>Dikarya</taxon>
        <taxon>Basidiomycota</taxon>
        <taxon>Agaricomycotina</taxon>
        <taxon>Agaricomycetes</taxon>
        <taxon>Agaricomycetidae</taxon>
        <taxon>Jaapiales</taxon>
        <taxon>Jaapiaceae</taxon>
        <taxon>Jaapia</taxon>
    </lineage>
</organism>
<dbReference type="PANTHER" id="PTHR43179">
    <property type="entry name" value="RHAMNOSYLTRANSFERASE WBBL"/>
    <property type="match status" value="1"/>
</dbReference>
<dbReference type="GO" id="GO:0016757">
    <property type="term" value="F:glycosyltransferase activity"/>
    <property type="evidence" value="ECO:0007669"/>
    <property type="project" value="UniProtKB-KW"/>
</dbReference>
<evidence type="ECO:0000256" key="1">
    <source>
        <dbReference type="ARBA" id="ARBA00006739"/>
    </source>
</evidence>
<dbReference type="EMBL" id="KL197709">
    <property type="protein sequence ID" value="KDQ65097.1"/>
    <property type="molecule type" value="Genomic_DNA"/>
</dbReference>
<keyword evidence="4" id="KW-1133">Transmembrane helix</keyword>
<accession>A0A067QNG4</accession>
<evidence type="ECO:0000256" key="3">
    <source>
        <dbReference type="ARBA" id="ARBA00022679"/>
    </source>
</evidence>
<dbReference type="InParanoid" id="A0A067QNG4"/>
<dbReference type="HOGENOM" id="CLU_005635_0_0_1"/>
<name>A0A067QNG4_9AGAM</name>
<evidence type="ECO:0000259" key="6">
    <source>
        <dbReference type="Pfam" id="PF01370"/>
    </source>
</evidence>
<dbReference type="CDD" id="cd00761">
    <property type="entry name" value="Glyco_tranf_GTA_type"/>
    <property type="match status" value="1"/>
</dbReference>
<feature type="transmembrane region" description="Helical" evidence="4">
    <location>
        <begin position="769"/>
        <end position="787"/>
    </location>
</feature>
<dbReference type="Gene3D" id="3.40.50.720">
    <property type="entry name" value="NAD(P)-binding Rossmann-like Domain"/>
    <property type="match status" value="1"/>
</dbReference>
<evidence type="ECO:0000259" key="5">
    <source>
        <dbReference type="Pfam" id="PF00535"/>
    </source>
</evidence>
<dbReference type="Pfam" id="PF01370">
    <property type="entry name" value="Epimerase"/>
    <property type="match status" value="1"/>
</dbReference>
<protein>
    <submittedName>
        <fullName evidence="7">Glycosyltransferase family 2 protein</fullName>
    </submittedName>
</protein>
<evidence type="ECO:0000256" key="4">
    <source>
        <dbReference type="SAM" id="Phobius"/>
    </source>
</evidence>
<evidence type="ECO:0000313" key="7">
    <source>
        <dbReference type="EMBL" id="KDQ65097.1"/>
    </source>
</evidence>
<dbReference type="Proteomes" id="UP000027265">
    <property type="component" value="Unassembled WGS sequence"/>
</dbReference>
<feature type="domain" description="NAD-dependent epimerase/dehydratase" evidence="6">
    <location>
        <begin position="15"/>
        <end position="160"/>
    </location>
</feature>
<dbReference type="InterPro" id="IPR029044">
    <property type="entry name" value="Nucleotide-diphossugar_trans"/>
</dbReference>
<dbReference type="InterPro" id="IPR001509">
    <property type="entry name" value="Epimerase_deHydtase"/>
</dbReference>
<keyword evidence="8" id="KW-1185">Reference proteome</keyword>
<proteinExistence type="inferred from homology"/>
<gene>
    <name evidence="7" type="ORF">JAAARDRAFT_118201</name>
</gene>
<dbReference type="Pfam" id="PF00535">
    <property type="entry name" value="Glycos_transf_2"/>
    <property type="match status" value="1"/>
</dbReference>
<dbReference type="InterPro" id="IPR001173">
    <property type="entry name" value="Glyco_trans_2-like"/>
</dbReference>
<keyword evidence="4" id="KW-0812">Transmembrane</keyword>
<keyword evidence="4" id="KW-0472">Membrane</keyword>
<keyword evidence="2" id="KW-0328">Glycosyltransferase</keyword>
<dbReference type="AlphaFoldDB" id="A0A067QNG4"/>
<dbReference type="STRING" id="933084.A0A067QNG4"/>
<evidence type="ECO:0000313" key="8">
    <source>
        <dbReference type="Proteomes" id="UP000027265"/>
    </source>
</evidence>
<comment type="similarity">
    <text evidence="1">Belongs to the glycosyltransferase 2 family.</text>
</comment>
<feature type="domain" description="Glycosyltransferase 2-like" evidence="5">
    <location>
        <begin position="498"/>
        <end position="604"/>
    </location>
</feature>
<dbReference type="SUPFAM" id="SSF51735">
    <property type="entry name" value="NAD(P)-binding Rossmann-fold domains"/>
    <property type="match status" value="1"/>
</dbReference>
<reference evidence="8" key="1">
    <citation type="journal article" date="2014" name="Proc. Natl. Acad. Sci. U.S.A.">
        <title>Extensive sampling of basidiomycete genomes demonstrates inadequacy of the white-rot/brown-rot paradigm for wood decay fungi.</title>
        <authorList>
            <person name="Riley R."/>
            <person name="Salamov A.A."/>
            <person name="Brown D.W."/>
            <person name="Nagy L.G."/>
            <person name="Floudas D."/>
            <person name="Held B.W."/>
            <person name="Levasseur A."/>
            <person name="Lombard V."/>
            <person name="Morin E."/>
            <person name="Otillar R."/>
            <person name="Lindquist E.A."/>
            <person name="Sun H."/>
            <person name="LaButti K.M."/>
            <person name="Schmutz J."/>
            <person name="Jabbour D."/>
            <person name="Luo H."/>
            <person name="Baker S.E."/>
            <person name="Pisabarro A.G."/>
            <person name="Walton J.D."/>
            <person name="Blanchette R.A."/>
            <person name="Henrissat B."/>
            <person name="Martin F."/>
            <person name="Cullen D."/>
            <person name="Hibbett D.S."/>
            <person name="Grigoriev I.V."/>
        </authorList>
    </citation>
    <scope>NUCLEOTIDE SEQUENCE [LARGE SCALE GENOMIC DNA]</scope>
    <source>
        <strain evidence="8">MUCL 33604</strain>
    </source>
</reference>
<dbReference type="InterPro" id="IPR036291">
    <property type="entry name" value="NAD(P)-bd_dom_sf"/>
</dbReference>
<dbReference type="Gene3D" id="3.90.550.10">
    <property type="entry name" value="Spore Coat Polysaccharide Biosynthesis Protein SpsA, Chain A"/>
    <property type="match status" value="1"/>
</dbReference>
<dbReference type="PANTHER" id="PTHR43179:SF12">
    <property type="entry name" value="GALACTOFURANOSYLTRANSFERASE GLFT2"/>
    <property type="match status" value="1"/>
</dbReference>